<sequence>MAQKKRVRQTTTALFTQLPANGRIPFKQVLQATWIAMFALVIGICFVLAIAFSADGKPTNSNKWYEYAPTFVALGAVVLRGSVAALLGIALYQNLWQNVAAPAKANEEPRVETGGEGGIPLKKVESLHLASRLAVGMLAYPLFRAGWIIGFLGLAVTSAVQPVLQSAITARQEKQVIPMGLPIYHPQFNGSLALSDSAAMLAAGPTTISRRSAVAALMGENSGLRYTDANVTGIANFGPVKYLDVTCNIEAVPGNKSNLGGWDLYNFTYRYPDAEERASGDPKYDLTKFRDVSNISVLYDGVEISQDAKSRVEVQAVMFNNTHYLRHLCMVQTAIGSCATPITAGSGRMGDLACLRDQFINVDSDLDKAGSFYGPAGGVISLFGSFLEVFAGKALLTIRGRLNPGKSLFMMGTMVADTDKTLVMPSDLLSHMQRVLWVTPLLAKFGTPEQEALNVTMSVLDERNVIVYKIDKPRIIVTVAVLLIIGLGCLVYLSLCSSGACGRLTRDSLVHSLTVAGPNGPAIKGACLASLEEILDKAGDEKLKFGVLLAATDSVSGHLGFAEQPLAPRSHESTPVTTVGKPVPGRCSIAPHCRADDIEVFYPTRACKRDESLATASARLAAYLPQSGNGSILITPGSKDAADRLAGGYKNIKLFIIWDDVATFFRPLSICACRLVESIGSGCHVSAGTRGISIFFDENFRTNLYVRSDKAGGIVILLEALRAGQKVELKVKLASVQHGQNNF</sequence>
<dbReference type="AlphaFoldDB" id="A0AAN5YI11"/>
<keyword evidence="1" id="KW-1133">Transmembrane helix</keyword>
<reference evidence="2" key="2">
    <citation type="submission" date="2020-04" db="EMBL/GenBank/DDBJ databases">
        <authorList>
            <person name="Santos R.A.C."/>
            <person name="Steenwyk J.L."/>
            <person name="Rivero-Menendez O."/>
            <person name="Mead M.E."/>
            <person name="Silva L.P."/>
            <person name="Bastos R.W."/>
            <person name="Alastruey-Izquierdo A."/>
            <person name="Goldman G.H."/>
            <person name="Rokas A."/>
        </authorList>
    </citation>
    <scope>NUCLEOTIDE SEQUENCE</scope>
    <source>
        <strain evidence="2">CNM-CM8927</strain>
    </source>
</reference>
<dbReference type="EMBL" id="JAAAPU010000124">
    <property type="protein sequence ID" value="KAF4201872.1"/>
    <property type="molecule type" value="Genomic_DNA"/>
</dbReference>
<feature type="transmembrane region" description="Helical" evidence="1">
    <location>
        <begin position="475"/>
        <end position="495"/>
    </location>
</feature>
<feature type="transmembrane region" description="Helical" evidence="1">
    <location>
        <begin position="32"/>
        <end position="52"/>
    </location>
</feature>
<keyword evidence="1" id="KW-0472">Membrane</keyword>
<keyword evidence="1" id="KW-0812">Transmembrane</keyword>
<name>A0AAN5YI11_ASPLE</name>
<evidence type="ECO:0000256" key="1">
    <source>
        <dbReference type="SAM" id="Phobius"/>
    </source>
</evidence>
<comment type="caution">
    <text evidence="2">The sequence shown here is derived from an EMBL/GenBank/DDBJ whole genome shotgun (WGS) entry which is preliminary data.</text>
</comment>
<dbReference type="Proteomes" id="UP000649114">
    <property type="component" value="Unassembled WGS sequence"/>
</dbReference>
<gene>
    <name evidence="2" type="ORF">CNMCM8927_000960</name>
</gene>
<feature type="transmembrane region" description="Helical" evidence="1">
    <location>
        <begin position="64"/>
        <end position="92"/>
    </location>
</feature>
<reference evidence="2" key="1">
    <citation type="journal article" date="2020" name="bioRxiv">
        <title>Genomic and phenotypic heterogeneity of clinical isolates of the human pathogens Aspergillus fumigatus, Aspergillus lentulus and Aspergillus fumigatiaffinis.</title>
        <authorList>
            <person name="dos Santos R.A.C."/>
            <person name="Steenwyk J.L."/>
            <person name="Rivero-Menendez O."/>
            <person name="Mead M.E."/>
            <person name="Silva L.P."/>
            <person name="Bastos R.W."/>
            <person name="Alastruey-Izquierdo A."/>
            <person name="Goldman G.H."/>
            <person name="Rokas A."/>
        </authorList>
    </citation>
    <scope>NUCLEOTIDE SEQUENCE</scope>
    <source>
        <strain evidence="2">CNM-CM8927</strain>
    </source>
</reference>
<feature type="transmembrane region" description="Helical" evidence="1">
    <location>
        <begin position="145"/>
        <end position="164"/>
    </location>
</feature>
<evidence type="ECO:0000313" key="3">
    <source>
        <dbReference type="Proteomes" id="UP000649114"/>
    </source>
</evidence>
<evidence type="ECO:0000313" key="2">
    <source>
        <dbReference type="EMBL" id="KAF4201872.1"/>
    </source>
</evidence>
<protein>
    <submittedName>
        <fullName evidence="2">Uncharacterized protein</fullName>
    </submittedName>
</protein>
<accession>A0AAN5YI11</accession>
<proteinExistence type="predicted"/>
<organism evidence="2 3">
    <name type="scientific">Aspergillus lentulus</name>
    <dbReference type="NCBI Taxonomy" id="293939"/>
    <lineage>
        <taxon>Eukaryota</taxon>
        <taxon>Fungi</taxon>
        <taxon>Dikarya</taxon>
        <taxon>Ascomycota</taxon>
        <taxon>Pezizomycotina</taxon>
        <taxon>Eurotiomycetes</taxon>
        <taxon>Eurotiomycetidae</taxon>
        <taxon>Eurotiales</taxon>
        <taxon>Aspergillaceae</taxon>
        <taxon>Aspergillus</taxon>
        <taxon>Aspergillus subgen. Fumigati</taxon>
    </lineage>
</organism>